<dbReference type="NCBIfam" id="NF006825">
    <property type="entry name" value="PRK09347.1-2"/>
    <property type="match status" value="1"/>
</dbReference>
<feature type="compositionally biased region" description="Low complexity" evidence="8">
    <location>
        <begin position="19"/>
        <end position="31"/>
    </location>
</feature>
<comment type="pathway">
    <text evidence="2">Cofactor biosynthesis; 7,8-dihydroneopterin triphosphate biosynthesis; 7,8-dihydroneopterin triphosphate from GTP: step 1/1.</text>
</comment>
<dbReference type="VEuPathDB" id="AmoebaDB:FDP41_001668"/>
<dbReference type="VEuPathDB" id="AmoebaDB:NF0036580"/>
<dbReference type="NCBIfam" id="NF006826">
    <property type="entry name" value="PRK09347.1-3"/>
    <property type="match status" value="1"/>
</dbReference>
<protein>
    <recommendedName>
        <fullName evidence="5">GTP cyclohydrolase 1</fullName>
        <ecNumber evidence="4">3.5.4.16</ecNumber>
    </recommendedName>
    <alternativeName>
        <fullName evidence="7">GTP cyclohydrolase I</fullName>
    </alternativeName>
</protein>
<dbReference type="NCBIfam" id="TIGR00063">
    <property type="entry name" value="folE"/>
    <property type="match status" value="1"/>
</dbReference>
<dbReference type="Gene3D" id="3.30.1130.10">
    <property type="match status" value="1"/>
</dbReference>
<dbReference type="PANTHER" id="PTHR11109:SF7">
    <property type="entry name" value="GTP CYCLOHYDROLASE 1"/>
    <property type="match status" value="1"/>
</dbReference>
<dbReference type="Pfam" id="PF01227">
    <property type="entry name" value="GTP_cyclohydroI"/>
    <property type="match status" value="1"/>
</dbReference>
<dbReference type="InterPro" id="IPR043134">
    <property type="entry name" value="GTP-CH-I_N"/>
</dbReference>
<dbReference type="Gene3D" id="1.10.286.10">
    <property type="match status" value="1"/>
</dbReference>
<dbReference type="GO" id="GO:0008270">
    <property type="term" value="F:zinc ion binding"/>
    <property type="evidence" value="ECO:0007669"/>
    <property type="project" value="TreeGrafter"/>
</dbReference>
<evidence type="ECO:0000256" key="3">
    <source>
        <dbReference type="ARBA" id="ARBA00008085"/>
    </source>
</evidence>
<evidence type="ECO:0000256" key="8">
    <source>
        <dbReference type="SAM" id="MobiDB-lite"/>
    </source>
</evidence>
<evidence type="ECO:0000256" key="2">
    <source>
        <dbReference type="ARBA" id="ARBA00005080"/>
    </source>
</evidence>
<dbReference type="Proteomes" id="UP000444721">
    <property type="component" value="Unassembled WGS sequence"/>
</dbReference>
<feature type="domain" description="GTP cyclohydrolase I" evidence="9">
    <location>
        <begin position="109"/>
        <end position="285"/>
    </location>
</feature>
<dbReference type="PANTHER" id="PTHR11109">
    <property type="entry name" value="GTP CYCLOHYDROLASE I"/>
    <property type="match status" value="1"/>
</dbReference>
<evidence type="ECO:0000313" key="10">
    <source>
        <dbReference type="EMBL" id="KAF0979325.1"/>
    </source>
</evidence>
<dbReference type="InterPro" id="IPR043133">
    <property type="entry name" value="GTP-CH-I_C/QueF"/>
</dbReference>
<dbReference type="OrthoDB" id="4966at2759"/>
<dbReference type="AlphaFoldDB" id="A0A6A5C1B2"/>
<dbReference type="GO" id="GO:0005737">
    <property type="term" value="C:cytoplasm"/>
    <property type="evidence" value="ECO:0007669"/>
    <property type="project" value="TreeGrafter"/>
</dbReference>
<dbReference type="UniPathway" id="UPA00848">
    <property type="reaction ID" value="UER00151"/>
</dbReference>
<dbReference type="HAMAP" id="MF_00223">
    <property type="entry name" value="FolE"/>
    <property type="match status" value="1"/>
</dbReference>
<dbReference type="InterPro" id="IPR020602">
    <property type="entry name" value="GTP_CycHdrlase_I_dom"/>
</dbReference>
<dbReference type="GeneID" id="68108886"/>
<reference evidence="10 11" key="1">
    <citation type="journal article" date="2019" name="Sci. Rep.">
        <title>Nanopore sequencing improves the draft genome of the human pathogenic amoeba Naegleria fowleri.</title>
        <authorList>
            <person name="Liechti N."/>
            <person name="Schurch N."/>
            <person name="Bruggmann R."/>
            <person name="Wittwer M."/>
        </authorList>
    </citation>
    <scope>NUCLEOTIDE SEQUENCE [LARGE SCALE GENOMIC DNA]</scope>
    <source>
        <strain evidence="10 11">ATCC 30894</strain>
    </source>
</reference>
<dbReference type="InterPro" id="IPR001474">
    <property type="entry name" value="GTP_CycHdrlase_I"/>
</dbReference>
<keyword evidence="6" id="KW-0378">Hydrolase</keyword>
<dbReference type="InterPro" id="IPR018234">
    <property type="entry name" value="GTP_CycHdrlase_I_CS"/>
</dbReference>
<dbReference type="GO" id="GO:0046654">
    <property type="term" value="P:tetrahydrofolate biosynthetic process"/>
    <property type="evidence" value="ECO:0007669"/>
    <property type="project" value="InterPro"/>
</dbReference>
<proteinExistence type="inferred from homology"/>
<evidence type="ECO:0000259" key="9">
    <source>
        <dbReference type="Pfam" id="PF01227"/>
    </source>
</evidence>
<gene>
    <name evidence="10" type="ORF">FDP41_001668</name>
</gene>
<evidence type="ECO:0000256" key="6">
    <source>
        <dbReference type="ARBA" id="ARBA00022801"/>
    </source>
</evidence>
<dbReference type="GO" id="GO:0003934">
    <property type="term" value="F:GTP cyclohydrolase I activity"/>
    <property type="evidence" value="ECO:0007669"/>
    <property type="project" value="UniProtKB-EC"/>
</dbReference>
<evidence type="ECO:0000256" key="7">
    <source>
        <dbReference type="ARBA" id="ARBA00030854"/>
    </source>
</evidence>
<feature type="region of interest" description="Disordered" evidence="8">
    <location>
        <begin position="1"/>
        <end position="61"/>
    </location>
</feature>
<comment type="caution">
    <text evidence="10">The sequence shown here is derived from an EMBL/GenBank/DDBJ whole genome shotgun (WGS) entry which is preliminary data.</text>
</comment>
<evidence type="ECO:0000256" key="5">
    <source>
        <dbReference type="ARBA" id="ARBA00017272"/>
    </source>
</evidence>
<dbReference type="OMA" id="VIGHAMF"/>
<dbReference type="GO" id="GO:0005525">
    <property type="term" value="F:GTP binding"/>
    <property type="evidence" value="ECO:0007669"/>
    <property type="project" value="TreeGrafter"/>
</dbReference>
<evidence type="ECO:0000256" key="4">
    <source>
        <dbReference type="ARBA" id="ARBA00012715"/>
    </source>
</evidence>
<evidence type="ECO:0000313" key="11">
    <source>
        <dbReference type="Proteomes" id="UP000444721"/>
    </source>
</evidence>
<dbReference type="VEuPathDB" id="AmoebaDB:NfTy_054510"/>
<dbReference type="SUPFAM" id="SSF55620">
    <property type="entry name" value="Tetrahydrobiopterin biosynthesis enzymes-like"/>
    <property type="match status" value="1"/>
</dbReference>
<dbReference type="RefSeq" id="XP_044564038.1">
    <property type="nucleotide sequence ID" value="XM_044704777.1"/>
</dbReference>
<sequence length="288" mass="32453">MSSTPTSQVSSPHDHHHQQQQQQQQPTTEQSSPPPEQDMNSLDEACNDHSKKKKTLSHSTQPCCDCVHNKNAHEVSGCITTTNSSSSLRVFTLQETSQMSREEKKIIFENCVRNMLTLLGEDIEREGLQKTPSRVFHSFESLCSGYQIEDVKKVIGHAMFSSQNSQMVLIKDIEIYSLCEHHLLPFFGKCHVAYIPNGKVVGLSKIYQLVDVFAKRLQIQEELTDQIAKALESAVGALGVAVMIDARHMCVEMRGVNKYNSSTVTTSFRGIFQQQIETKNEFFKMLGK</sequence>
<accession>A0A6A5C1B2</accession>
<dbReference type="EC" id="3.5.4.16" evidence="4"/>
<comment type="similarity">
    <text evidence="3">Belongs to the GTP cyclohydrolase I family.</text>
</comment>
<dbReference type="EMBL" id="VFQX01000027">
    <property type="protein sequence ID" value="KAF0979325.1"/>
    <property type="molecule type" value="Genomic_DNA"/>
</dbReference>
<keyword evidence="11" id="KW-1185">Reference proteome</keyword>
<dbReference type="PROSITE" id="PS00859">
    <property type="entry name" value="GTP_CYCLOHYDROL_1_1"/>
    <property type="match status" value="1"/>
</dbReference>
<name>A0A6A5C1B2_NAEFO</name>
<comment type="catalytic activity">
    <reaction evidence="1">
        <text>GTP + H2O = 7,8-dihydroneopterin 3'-triphosphate + formate + H(+)</text>
        <dbReference type="Rhea" id="RHEA:17473"/>
        <dbReference type="ChEBI" id="CHEBI:15377"/>
        <dbReference type="ChEBI" id="CHEBI:15378"/>
        <dbReference type="ChEBI" id="CHEBI:15740"/>
        <dbReference type="ChEBI" id="CHEBI:37565"/>
        <dbReference type="ChEBI" id="CHEBI:58462"/>
        <dbReference type="EC" id="3.5.4.16"/>
    </reaction>
</comment>
<dbReference type="FunFam" id="3.30.1130.10:FF:000001">
    <property type="entry name" value="GTP cyclohydrolase 1"/>
    <property type="match status" value="1"/>
</dbReference>
<evidence type="ECO:0000256" key="1">
    <source>
        <dbReference type="ARBA" id="ARBA00001052"/>
    </source>
</evidence>
<organism evidence="10 11">
    <name type="scientific">Naegleria fowleri</name>
    <name type="common">Brain eating amoeba</name>
    <dbReference type="NCBI Taxonomy" id="5763"/>
    <lineage>
        <taxon>Eukaryota</taxon>
        <taxon>Discoba</taxon>
        <taxon>Heterolobosea</taxon>
        <taxon>Tetramitia</taxon>
        <taxon>Eutetramitia</taxon>
        <taxon>Vahlkampfiidae</taxon>
        <taxon>Naegleria</taxon>
    </lineage>
</organism>
<dbReference type="GO" id="GO:0006729">
    <property type="term" value="P:tetrahydrobiopterin biosynthetic process"/>
    <property type="evidence" value="ECO:0007669"/>
    <property type="project" value="TreeGrafter"/>
</dbReference>